<accession>A0ABS8XX89</accession>
<comment type="caution">
    <text evidence="1">The sequence shown here is derived from an EMBL/GenBank/DDBJ whole genome shotgun (WGS) entry which is preliminary data.</text>
</comment>
<keyword evidence="2" id="KW-1185">Reference proteome</keyword>
<protein>
    <submittedName>
        <fullName evidence="1">Uncharacterized protein</fullName>
    </submittedName>
</protein>
<organism evidence="1 2">
    <name type="scientific">Pelomonas cellulosilytica</name>
    <dbReference type="NCBI Taxonomy" id="2906762"/>
    <lineage>
        <taxon>Bacteria</taxon>
        <taxon>Pseudomonadati</taxon>
        <taxon>Pseudomonadota</taxon>
        <taxon>Betaproteobacteria</taxon>
        <taxon>Burkholderiales</taxon>
        <taxon>Sphaerotilaceae</taxon>
        <taxon>Roseateles</taxon>
    </lineage>
</organism>
<sequence>MKSNFDFAEAAGAFACFAKPSAYVQADLYEPERDEYEQMLGGKAREELVAADFGTVAWGPLCYLTPSAMAYLLPRLMEIAASDATDSIGDLFMMRFINRFSAGPVGFEFSLLSAKQRTVVASFLEYLSTEHAEVVRQECWEDDLAEAVLNWRAA</sequence>
<dbReference type="EMBL" id="JAJTWU010000004">
    <property type="protein sequence ID" value="MCE4555329.1"/>
    <property type="molecule type" value="Genomic_DNA"/>
</dbReference>
<evidence type="ECO:0000313" key="2">
    <source>
        <dbReference type="Proteomes" id="UP001200741"/>
    </source>
</evidence>
<reference evidence="1 2" key="1">
    <citation type="submission" date="2021-12" db="EMBL/GenBank/DDBJ databases">
        <title>Genome seq of P8.</title>
        <authorList>
            <person name="Seo T."/>
        </authorList>
    </citation>
    <scope>NUCLEOTIDE SEQUENCE [LARGE SCALE GENOMIC DNA]</scope>
    <source>
        <strain evidence="1 2">P8</strain>
    </source>
</reference>
<gene>
    <name evidence="1" type="ORF">LXT13_12980</name>
</gene>
<evidence type="ECO:0000313" key="1">
    <source>
        <dbReference type="EMBL" id="MCE4555329.1"/>
    </source>
</evidence>
<dbReference type="RefSeq" id="WP_233372341.1">
    <property type="nucleotide sequence ID" value="NZ_JAJTWU010000004.1"/>
</dbReference>
<proteinExistence type="predicted"/>
<dbReference type="Proteomes" id="UP001200741">
    <property type="component" value="Unassembled WGS sequence"/>
</dbReference>
<name>A0ABS8XX89_9BURK</name>